<comment type="domain">
    <text evidence="5">The PRC barrel domain binds ribosomal protein uS19.</text>
</comment>
<dbReference type="InterPro" id="IPR009000">
    <property type="entry name" value="Transl_B-barrel_sf"/>
</dbReference>
<reference evidence="8" key="1">
    <citation type="submission" date="2020-10" db="EMBL/GenBank/DDBJ databases">
        <authorList>
            <person name="Gilroy R."/>
        </authorList>
    </citation>
    <scope>NUCLEOTIDE SEQUENCE</scope>
    <source>
        <strain evidence="8">17073</strain>
    </source>
</reference>
<accession>A0A9D1IMM1</accession>
<dbReference type="InterPro" id="IPR011961">
    <property type="entry name" value="RimM"/>
</dbReference>
<dbReference type="InterPro" id="IPR011033">
    <property type="entry name" value="PRC_barrel-like_sf"/>
</dbReference>
<gene>
    <name evidence="5 8" type="primary">rimM</name>
    <name evidence="8" type="ORF">IAD18_03830</name>
</gene>
<dbReference type="Pfam" id="PF01782">
    <property type="entry name" value="RimM"/>
    <property type="match status" value="1"/>
</dbReference>
<reference evidence="8" key="2">
    <citation type="journal article" date="2021" name="PeerJ">
        <title>Extensive microbial diversity within the chicken gut microbiome revealed by metagenomics and culture.</title>
        <authorList>
            <person name="Gilroy R."/>
            <person name="Ravi A."/>
            <person name="Getino M."/>
            <person name="Pursley I."/>
            <person name="Horton D.L."/>
            <person name="Alikhan N.F."/>
            <person name="Baker D."/>
            <person name="Gharbi K."/>
            <person name="Hall N."/>
            <person name="Watson M."/>
            <person name="Adriaenssens E.M."/>
            <person name="Foster-Nyarko E."/>
            <person name="Jarju S."/>
            <person name="Secka A."/>
            <person name="Antonio M."/>
            <person name="Oren A."/>
            <person name="Chaudhuri R.R."/>
            <person name="La Ragione R."/>
            <person name="Hildebrand F."/>
            <person name="Pallen M.J."/>
        </authorList>
    </citation>
    <scope>NUCLEOTIDE SEQUENCE</scope>
    <source>
        <strain evidence="8">17073</strain>
    </source>
</reference>
<keyword evidence="1 5" id="KW-0963">Cytoplasm</keyword>
<dbReference type="Proteomes" id="UP000824076">
    <property type="component" value="Unassembled WGS sequence"/>
</dbReference>
<comment type="subcellular location">
    <subcellularLocation>
        <location evidence="5">Cytoplasm</location>
    </subcellularLocation>
</comment>
<dbReference type="InterPro" id="IPR036976">
    <property type="entry name" value="RimM_N_sf"/>
</dbReference>
<dbReference type="NCBIfam" id="TIGR02273">
    <property type="entry name" value="16S_RimM"/>
    <property type="match status" value="1"/>
</dbReference>
<dbReference type="InterPro" id="IPR002676">
    <property type="entry name" value="RimM_N"/>
</dbReference>
<dbReference type="GO" id="GO:0006364">
    <property type="term" value="P:rRNA processing"/>
    <property type="evidence" value="ECO:0007669"/>
    <property type="project" value="UniProtKB-UniRule"/>
</dbReference>
<evidence type="ECO:0000256" key="1">
    <source>
        <dbReference type="ARBA" id="ARBA00022490"/>
    </source>
</evidence>
<dbReference type="GO" id="GO:0005840">
    <property type="term" value="C:ribosome"/>
    <property type="evidence" value="ECO:0007669"/>
    <property type="project" value="InterPro"/>
</dbReference>
<feature type="domain" description="Ribosome maturation factor RimM PRC barrel" evidence="7">
    <location>
        <begin position="102"/>
        <end position="167"/>
    </location>
</feature>
<dbReference type="GO" id="GO:0042274">
    <property type="term" value="P:ribosomal small subunit biogenesis"/>
    <property type="evidence" value="ECO:0007669"/>
    <property type="project" value="UniProtKB-UniRule"/>
</dbReference>
<dbReference type="AlphaFoldDB" id="A0A9D1IMM1"/>
<dbReference type="PANTHER" id="PTHR33692">
    <property type="entry name" value="RIBOSOME MATURATION FACTOR RIMM"/>
    <property type="match status" value="1"/>
</dbReference>
<dbReference type="GO" id="GO:0005737">
    <property type="term" value="C:cytoplasm"/>
    <property type="evidence" value="ECO:0007669"/>
    <property type="project" value="UniProtKB-SubCell"/>
</dbReference>
<keyword evidence="3 5" id="KW-0698">rRNA processing</keyword>
<evidence type="ECO:0000259" key="6">
    <source>
        <dbReference type="Pfam" id="PF01782"/>
    </source>
</evidence>
<comment type="function">
    <text evidence="5">An accessory protein needed during the final step in the assembly of 30S ribosomal subunit, possibly for assembly of the head region. Essential for efficient processing of 16S rRNA. May be needed both before and after RbfA during the maturation of 16S rRNA. It has affinity for free ribosomal 30S subunits but not for 70S ribosomes.</text>
</comment>
<dbReference type="Gene3D" id="2.40.30.60">
    <property type="entry name" value="RimM"/>
    <property type="match status" value="1"/>
</dbReference>
<evidence type="ECO:0000256" key="5">
    <source>
        <dbReference type="HAMAP-Rule" id="MF_00014"/>
    </source>
</evidence>
<evidence type="ECO:0000256" key="4">
    <source>
        <dbReference type="ARBA" id="ARBA00023186"/>
    </source>
</evidence>
<protein>
    <recommendedName>
        <fullName evidence="5">Ribosome maturation factor RimM</fullName>
    </recommendedName>
</protein>
<comment type="similarity">
    <text evidence="5">Belongs to the RimM family.</text>
</comment>
<dbReference type="GO" id="GO:0043022">
    <property type="term" value="F:ribosome binding"/>
    <property type="evidence" value="ECO:0007669"/>
    <property type="project" value="InterPro"/>
</dbReference>
<evidence type="ECO:0000313" key="8">
    <source>
        <dbReference type="EMBL" id="HIU38779.1"/>
    </source>
</evidence>
<dbReference type="PANTHER" id="PTHR33692:SF1">
    <property type="entry name" value="RIBOSOME MATURATION FACTOR RIMM"/>
    <property type="match status" value="1"/>
</dbReference>
<keyword evidence="4 5" id="KW-0143">Chaperone</keyword>
<evidence type="ECO:0000259" key="7">
    <source>
        <dbReference type="Pfam" id="PF24986"/>
    </source>
</evidence>
<feature type="domain" description="RimM N-terminal" evidence="6">
    <location>
        <begin position="10"/>
        <end position="90"/>
    </location>
</feature>
<dbReference type="Gene3D" id="2.30.30.240">
    <property type="entry name" value="PRC-barrel domain"/>
    <property type="match status" value="1"/>
</dbReference>
<evidence type="ECO:0000313" key="9">
    <source>
        <dbReference type="Proteomes" id="UP000824076"/>
    </source>
</evidence>
<proteinExistence type="inferred from homology"/>
<dbReference type="EMBL" id="DVMS01000108">
    <property type="protein sequence ID" value="HIU38779.1"/>
    <property type="molecule type" value="Genomic_DNA"/>
</dbReference>
<dbReference type="Pfam" id="PF24986">
    <property type="entry name" value="PRC_RimM"/>
    <property type="match status" value="1"/>
</dbReference>
<comment type="caution">
    <text evidence="8">The sequence shown here is derived from an EMBL/GenBank/DDBJ whole genome shotgun (WGS) entry which is preliminary data.</text>
</comment>
<name>A0A9D1IMM1_9BACT</name>
<organism evidence="8 9">
    <name type="scientific">Candidatus Limisoma intestinavium</name>
    <dbReference type="NCBI Taxonomy" id="2840856"/>
    <lineage>
        <taxon>Bacteria</taxon>
        <taxon>Pseudomonadati</taxon>
        <taxon>Bacteroidota</taxon>
        <taxon>Bacteroidia</taxon>
        <taxon>Bacteroidales</taxon>
        <taxon>Candidatus Limisoma</taxon>
    </lineage>
</organism>
<sequence length="173" mass="19429">MITAEELVEIGQFNKAHGIGGEMSATVVCDPEDIESFSALIVSMDGIFVPFFVSGIRTKGRSSVLLKMDGVDTEEYARRFVNKKIYALREEFSDVEEVRGDFLIGYSMIDQDGAKIGEITDVDFSTENALFVMERDGRNFYIPITDDFIVEIREDSKTLVMDLPQGMIDVQID</sequence>
<dbReference type="SUPFAM" id="SSF50346">
    <property type="entry name" value="PRC-barrel domain"/>
    <property type="match status" value="1"/>
</dbReference>
<keyword evidence="2 5" id="KW-0690">Ribosome biogenesis</keyword>
<dbReference type="SUPFAM" id="SSF50447">
    <property type="entry name" value="Translation proteins"/>
    <property type="match status" value="1"/>
</dbReference>
<evidence type="ECO:0000256" key="2">
    <source>
        <dbReference type="ARBA" id="ARBA00022517"/>
    </source>
</evidence>
<evidence type="ECO:0000256" key="3">
    <source>
        <dbReference type="ARBA" id="ARBA00022552"/>
    </source>
</evidence>
<comment type="subunit">
    <text evidence="5">Binds ribosomal protein uS19.</text>
</comment>
<dbReference type="HAMAP" id="MF_00014">
    <property type="entry name" value="Ribosome_mat_RimM"/>
    <property type="match status" value="1"/>
</dbReference>
<dbReference type="InterPro" id="IPR056792">
    <property type="entry name" value="PRC_RimM"/>
</dbReference>